<proteinExistence type="predicted"/>
<sequence length="176" mass="20514">MMPWAVICLQICQTSNPWWPERLRGLVLQAMTLYKNQQHLLGILDCLQHIKLFPYLFDSANQWNSNRIANDISPILYYFWPSTVEEGRRIKADIQQHLQYLKNDEKVVKQITGDGPKPSAKHTNDTALRTLVLHAPHGVSNKVMDYMYNRFNIVLIIFEETRAKRCSEGDNITLDK</sequence>
<evidence type="ECO:0000313" key="2">
    <source>
        <dbReference type="WBParaSite" id="nRc.2.0.1.t21554-RA"/>
    </source>
</evidence>
<reference evidence="2" key="1">
    <citation type="submission" date="2022-11" db="UniProtKB">
        <authorList>
            <consortium name="WormBaseParasite"/>
        </authorList>
    </citation>
    <scope>IDENTIFICATION</scope>
</reference>
<keyword evidence="1" id="KW-1185">Reference proteome</keyword>
<protein>
    <submittedName>
        <fullName evidence="2">Uncharacterized protein</fullName>
    </submittedName>
</protein>
<accession>A0A915J717</accession>
<evidence type="ECO:0000313" key="1">
    <source>
        <dbReference type="Proteomes" id="UP000887565"/>
    </source>
</evidence>
<name>A0A915J717_ROMCU</name>
<dbReference type="Proteomes" id="UP000887565">
    <property type="component" value="Unplaced"/>
</dbReference>
<organism evidence="1 2">
    <name type="scientific">Romanomermis culicivorax</name>
    <name type="common">Nematode worm</name>
    <dbReference type="NCBI Taxonomy" id="13658"/>
    <lineage>
        <taxon>Eukaryota</taxon>
        <taxon>Metazoa</taxon>
        <taxon>Ecdysozoa</taxon>
        <taxon>Nematoda</taxon>
        <taxon>Enoplea</taxon>
        <taxon>Dorylaimia</taxon>
        <taxon>Mermithida</taxon>
        <taxon>Mermithoidea</taxon>
        <taxon>Mermithidae</taxon>
        <taxon>Romanomermis</taxon>
    </lineage>
</organism>
<dbReference type="WBParaSite" id="nRc.2.0.1.t21554-RA">
    <property type="protein sequence ID" value="nRc.2.0.1.t21554-RA"/>
    <property type="gene ID" value="nRc.2.0.1.g21554"/>
</dbReference>
<dbReference type="AlphaFoldDB" id="A0A915J717"/>